<feature type="non-terminal residue" evidence="1">
    <location>
        <position position="1"/>
    </location>
</feature>
<dbReference type="AlphaFoldDB" id="A0ABD0QN75"/>
<comment type="caution">
    <text evidence="1">The sequence shown here is derived from an EMBL/GenBank/DDBJ whole genome shotgun (WGS) entry which is preliminary data.</text>
</comment>
<accession>A0ABD0QN75</accession>
<organism evidence="1 2">
    <name type="scientific">Cirrhinus mrigala</name>
    <name type="common">Mrigala</name>
    <dbReference type="NCBI Taxonomy" id="683832"/>
    <lineage>
        <taxon>Eukaryota</taxon>
        <taxon>Metazoa</taxon>
        <taxon>Chordata</taxon>
        <taxon>Craniata</taxon>
        <taxon>Vertebrata</taxon>
        <taxon>Euteleostomi</taxon>
        <taxon>Actinopterygii</taxon>
        <taxon>Neopterygii</taxon>
        <taxon>Teleostei</taxon>
        <taxon>Ostariophysi</taxon>
        <taxon>Cypriniformes</taxon>
        <taxon>Cyprinidae</taxon>
        <taxon>Labeoninae</taxon>
        <taxon>Labeonini</taxon>
        <taxon>Cirrhinus</taxon>
    </lineage>
</organism>
<dbReference type="EMBL" id="JAMKFB020000007">
    <property type="protein sequence ID" value="KAL0187687.1"/>
    <property type="molecule type" value="Genomic_DNA"/>
</dbReference>
<evidence type="ECO:0000313" key="1">
    <source>
        <dbReference type="EMBL" id="KAL0187687.1"/>
    </source>
</evidence>
<name>A0ABD0QN75_CIRMR</name>
<feature type="non-terminal residue" evidence="1">
    <location>
        <position position="91"/>
    </location>
</feature>
<dbReference type="Proteomes" id="UP001529510">
    <property type="component" value="Unassembled WGS sequence"/>
</dbReference>
<gene>
    <name evidence="1" type="ORF">M9458_014786</name>
</gene>
<evidence type="ECO:0000313" key="2">
    <source>
        <dbReference type="Proteomes" id="UP001529510"/>
    </source>
</evidence>
<protein>
    <submittedName>
        <fullName evidence="1">Uncharacterized protein</fullName>
    </submittedName>
</protein>
<proteinExistence type="predicted"/>
<keyword evidence="2" id="KW-1185">Reference proteome</keyword>
<sequence length="91" mass="10420">PRRTEQWSHKVEHPGSSDLMPAQFLHVALLPQQFDLPVHFTCEDRHVWIIVDLFRRIEGYSISLTASDAEDWLCSREDPGTLPFNESVGCG</sequence>
<reference evidence="1 2" key="1">
    <citation type="submission" date="2024-05" db="EMBL/GenBank/DDBJ databases">
        <title>Genome sequencing and assembly of Indian major carp, Cirrhinus mrigala (Hamilton, 1822).</title>
        <authorList>
            <person name="Mohindra V."/>
            <person name="Chowdhury L.M."/>
            <person name="Lal K."/>
            <person name="Jena J.K."/>
        </authorList>
    </citation>
    <scope>NUCLEOTIDE SEQUENCE [LARGE SCALE GENOMIC DNA]</scope>
    <source>
        <strain evidence="1">CM1030</strain>
        <tissue evidence="1">Blood</tissue>
    </source>
</reference>